<evidence type="ECO:0000313" key="18">
    <source>
        <dbReference type="Proteomes" id="UP000029120"/>
    </source>
</evidence>
<evidence type="ECO:0000256" key="7">
    <source>
        <dbReference type="ARBA" id="ARBA00022769"/>
    </source>
</evidence>
<dbReference type="InterPro" id="IPR006084">
    <property type="entry name" value="XPG/Rad2"/>
</dbReference>
<dbReference type="InterPro" id="IPR006086">
    <property type="entry name" value="XPG-I_dom"/>
</dbReference>
<dbReference type="GO" id="GO:0005634">
    <property type="term" value="C:nucleus"/>
    <property type="evidence" value="ECO:0007669"/>
    <property type="project" value="UniProtKB-SubCell"/>
</dbReference>
<dbReference type="PANTHER" id="PTHR11081">
    <property type="entry name" value="FLAP ENDONUCLEASE FAMILY MEMBER"/>
    <property type="match status" value="1"/>
</dbReference>
<evidence type="ECO:0000313" key="17">
    <source>
        <dbReference type="EMBL" id="KFK43978.1"/>
    </source>
</evidence>
<keyword evidence="9 14" id="KW-0460">Magnesium</keyword>
<keyword evidence="12 14" id="KW-0539">Nucleus</keyword>
<evidence type="ECO:0000256" key="4">
    <source>
        <dbReference type="ARBA" id="ARBA00022722"/>
    </source>
</evidence>
<reference evidence="18" key="1">
    <citation type="journal article" date="2015" name="Nat. Plants">
        <title>Genome expansion of Arabis alpina linked with retrotransposition and reduced symmetric DNA methylation.</title>
        <authorList>
            <person name="Willing E.M."/>
            <person name="Rawat V."/>
            <person name="Mandakova T."/>
            <person name="Maumus F."/>
            <person name="James G.V."/>
            <person name="Nordstroem K.J."/>
            <person name="Becker C."/>
            <person name="Warthmann N."/>
            <person name="Chica C."/>
            <person name="Szarzynska B."/>
            <person name="Zytnicki M."/>
            <person name="Albani M.C."/>
            <person name="Kiefer C."/>
            <person name="Bergonzi S."/>
            <person name="Castaings L."/>
            <person name="Mateos J.L."/>
            <person name="Berns M.C."/>
            <person name="Bujdoso N."/>
            <person name="Piofczyk T."/>
            <person name="de Lorenzo L."/>
            <person name="Barrero-Sicilia C."/>
            <person name="Mateos I."/>
            <person name="Piednoel M."/>
            <person name="Hagmann J."/>
            <person name="Chen-Min-Tao R."/>
            <person name="Iglesias-Fernandez R."/>
            <person name="Schuster S.C."/>
            <person name="Alonso-Blanco C."/>
            <person name="Roudier F."/>
            <person name="Carbonero P."/>
            <person name="Paz-Ares J."/>
            <person name="Davis S.J."/>
            <person name="Pecinka A."/>
            <person name="Quesneville H."/>
            <person name="Colot V."/>
            <person name="Lysak M.A."/>
            <person name="Weigel D."/>
            <person name="Coupland G."/>
            <person name="Schneeberger K."/>
        </authorList>
    </citation>
    <scope>NUCLEOTIDE SEQUENCE [LARGE SCALE GENOMIC DNA]</scope>
    <source>
        <strain evidence="18">cv. Pajares</strain>
    </source>
</reference>
<dbReference type="SMART" id="SM00279">
    <property type="entry name" value="HhH2"/>
    <property type="match status" value="1"/>
</dbReference>
<dbReference type="OrthoDB" id="26491at2759"/>
<dbReference type="SMART" id="SM00484">
    <property type="entry name" value="XPGI"/>
    <property type="match status" value="1"/>
</dbReference>
<keyword evidence="11 14" id="KW-0234">DNA repair</keyword>
<dbReference type="GO" id="GO:0017108">
    <property type="term" value="F:5'-flap endonuclease activity"/>
    <property type="evidence" value="ECO:0007669"/>
    <property type="project" value="TreeGrafter"/>
</dbReference>
<dbReference type="SUPFAM" id="SSF47807">
    <property type="entry name" value="5' to 3' exonuclease, C-terminal subdomain"/>
    <property type="match status" value="1"/>
</dbReference>
<dbReference type="Pfam" id="PF00867">
    <property type="entry name" value="XPG_I"/>
    <property type="match status" value="1"/>
</dbReference>
<protein>
    <recommendedName>
        <fullName evidence="3 14">Exonuclease 1</fullName>
        <ecNumber evidence="14">3.1.-.-</ecNumber>
    </recommendedName>
</protein>
<evidence type="ECO:0000256" key="13">
    <source>
        <dbReference type="ARBA" id="ARBA00060210"/>
    </source>
</evidence>
<dbReference type="Gene3D" id="3.40.50.1010">
    <property type="entry name" value="5'-nuclease"/>
    <property type="match status" value="1"/>
</dbReference>
<dbReference type="InterPro" id="IPR036279">
    <property type="entry name" value="5-3_exonuclease_C_sf"/>
</dbReference>
<evidence type="ECO:0000256" key="6">
    <source>
        <dbReference type="ARBA" id="ARBA00022763"/>
    </source>
</evidence>
<evidence type="ECO:0000256" key="12">
    <source>
        <dbReference type="ARBA" id="ARBA00023242"/>
    </source>
</evidence>
<keyword evidence="6 14" id="KW-0227">DNA damage</keyword>
<dbReference type="GO" id="GO:0003677">
    <property type="term" value="F:DNA binding"/>
    <property type="evidence" value="ECO:0007669"/>
    <property type="project" value="UniProtKB-UniRule"/>
</dbReference>
<keyword evidence="18" id="KW-1185">Reference proteome</keyword>
<dbReference type="GO" id="GO:0035312">
    <property type="term" value="F:5'-3' DNA exonuclease activity"/>
    <property type="evidence" value="ECO:0007669"/>
    <property type="project" value="UniProtKB-UniRule"/>
</dbReference>
<organism evidence="17 18">
    <name type="scientific">Arabis alpina</name>
    <name type="common">Alpine rock-cress</name>
    <dbReference type="NCBI Taxonomy" id="50452"/>
    <lineage>
        <taxon>Eukaryota</taxon>
        <taxon>Viridiplantae</taxon>
        <taxon>Streptophyta</taxon>
        <taxon>Embryophyta</taxon>
        <taxon>Tracheophyta</taxon>
        <taxon>Spermatophyta</taxon>
        <taxon>Magnoliopsida</taxon>
        <taxon>eudicotyledons</taxon>
        <taxon>Gunneridae</taxon>
        <taxon>Pentapetalae</taxon>
        <taxon>rosids</taxon>
        <taxon>malvids</taxon>
        <taxon>Brassicales</taxon>
        <taxon>Brassicaceae</taxon>
        <taxon>Arabideae</taxon>
        <taxon>Arabis</taxon>
    </lineage>
</organism>
<dbReference type="SUPFAM" id="SSF88723">
    <property type="entry name" value="PIN domain-like"/>
    <property type="match status" value="1"/>
</dbReference>
<dbReference type="Proteomes" id="UP000029120">
    <property type="component" value="Chromosome 1"/>
</dbReference>
<keyword evidence="4 14" id="KW-0540">Nuclease</keyword>
<feature type="domain" description="XPG-I" evidence="15">
    <location>
        <begin position="141"/>
        <end position="210"/>
    </location>
</feature>
<evidence type="ECO:0000259" key="16">
    <source>
        <dbReference type="SMART" id="SM00485"/>
    </source>
</evidence>
<feature type="domain" description="XPG N-terminal" evidence="16">
    <location>
        <begin position="1"/>
        <end position="102"/>
    </location>
</feature>
<dbReference type="InterPro" id="IPR044752">
    <property type="entry name" value="PIN-like_EXO1"/>
</dbReference>
<dbReference type="CDD" id="cd09901">
    <property type="entry name" value="H3TH_FEN1-like"/>
    <property type="match status" value="1"/>
</dbReference>
<dbReference type="PANTHER" id="PTHR11081:SF8">
    <property type="entry name" value="EXONUCLEASE 1"/>
    <property type="match status" value="1"/>
</dbReference>
<keyword evidence="14" id="KW-0238">DNA-binding</keyword>
<evidence type="ECO:0000256" key="1">
    <source>
        <dbReference type="ARBA" id="ARBA00004123"/>
    </source>
</evidence>
<dbReference type="AlphaFoldDB" id="A0A087HPC6"/>
<dbReference type="PROSITE" id="PS00842">
    <property type="entry name" value="XPG_2"/>
    <property type="match status" value="1"/>
</dbReference>
<comment type="similarity">
    <text evidence="2 14">Belongs to the XPG/RAD2 endonuclease family. EXO1 subfamily.</text>
</comment>
<dbReference type="InterPro" id="IPR008918">
    <property type="entry name" value="HhH2"/>
</dbReference>
<evidence type="ECO:0000256" key="8">
    <source>
        <dbReference type="ARBA" id="ARBA00022801"/>
    </source>
</evidence>
<keyword evidence="8 14" id="KW-0378">Hydrolase</keyword>
<keyword evidence="14" id="KW-0269">Exonuclease</keyword>
<dbReference type="GO" id="GO:0046872">
    <property type="term" value="F:metal ion binding"/>
    <property type="evidence" value="ECO:0007669"/>
    <property type="project" value="UniProtKB-UniRule"/>
</dbReference>
<name>A0A087HPC6_ARAAL</name>
<evidence type="ECO:0000256" key="10">
    <source>
        <dbReference type="ARBA" id="ARBA00022881"/>
    </source>
</evidence>
<dbReference type="OMA" id="CMNSNSE"/>
<evidence type="ECO:0000256" key="3">
    <source>
        <dbReference type="ARBA" id="ARBA00020324"/>
    </source>
</evidence>
<evidence type="ECO:0000256" key="11">
    <source>
        <dbReference type="ARBA" id="ARBA00023204"/>
    </source>
</evidence>
<evidence type="ECO:0000259" key="15">
    <source>
        <dbReference type="SMART" id="SM00484"/>
    </source>
</evidence>
<dbReference type="Pfam" id="PF00752">
    <property type="entry name" value="XPG_N"/>
    <property type="match status" value="1"/>
</dbReference>
<dbReference type="Gramene" id="KFK43978">
    <property type="protein sequence ID" value="KFK43978"/>
    <property type="gene ID" value="AALP_AA1G198900"/>
</dbReference>
<dbReference type="Gene3D" id="1.10.150.20">
    <property type="entry name" value="5' to 3' exonuclease, C-terminal subdomain"/>
    <property type="match status" value="1"/>
</dbReference>
<dbReference type="EMBL" id="CM002869">
    <property type="protein sequence ID" value="KFK43978.1"/>
    <property type="molecule type" value="Genomic_DNA"/>
</dbReference>
<proteinExistence type="inferred from homology"/>
<dbReference type="EC" id="3.1.-.-" evidence="14"/>
<dbReference type="eggNOG" id="KOG2518">
    <property type="taxonomic scope" value="Eukaryota"/>
</dbReference>
<accession>A0A087HPC6</accession>
<comment type="subcellular location">
    <subcellularLocation>
        <location evidence="1 14">Nucleus</location>
    </subcellularLocation>
</comment>
<dbReference type="InterPro" id="IPR019974">
    <property type="entry name" value="XPG_CS"/>
</dbReference>
<keyword evidence="7 14" id="KW-0228">DNA excision</keyword>
<dbReference type="InterPro" id="IPR006085">
    <property type="entry name" value="XPG_DNA_repair_N"/>
</dbReference>
<dbReference type="InterPro" id="IPR029060">
    <property type="entry name" value="PIN-like_dom_sf"/>
</dbReference>
<evidence type="ECO:0000256" key="5">
    <source>
        <dbReference type="ARBA" id="ARBA00022723"/>
    </source>
</evidence>
<comment type="function">
    <text evidence="13">Putative 5'-&gt;3' double-stranded DNA exonuclease which may also contain a cryptic 3'-&gt;5' double-stranded DNA exonuclease activity. May be involved in DNA mismatch repair (MMR).</text>
</comment>
<comment type="cofactor">
    <cofactor evidence="14">
        <name>Mg(2+)</name>
        <dbReference type="ChEBI" id="CHEBI:18420"/>
    </cofactor>
    <text evidence="14">Binds 2 magnesium ions per subunit. They probably participate in the reaction catalyzed by the enzyme. May bind an additional third magnesium ion after substrate binding.</text>
</comment>
<dbReference type="GO" id="GO:0006281">
    <property type="term" value="P:DNA repair"/>
    <property type="evidence" value="ECO:0007669"/>
    <property type="project" value="UniProtKB-UniRule"/>
</dbReference>
<sequence length="579" mass="65297">MGIKDLLRFMKPYILPIHIQKYAGKRVGIDAYSWLHKGAYSCSMELCLDTDGKKKLRYIDYFMHRINLLQHYEIIPVVVLDGGNMPCKAATGDERHRKRKANFEAAMVKLKEGNVGAATELFQRAVSVTSSMAHQLIQVLKSENVEFIVAPYEADAQLAYLSSLNLEQGGIAAVITEDSDLLAYGCKAVIFKMDRYGKGEELILDNVFQAVDQKPSFQNFDQELFTAMCVLAGCDFLPSVPGVGISRAHGFISKHQSAERVLSVLKTKKGKLVPDDYSRSFNEAVSVFQYARVYDFEAKKLKHLKPLSQNLLDIPVEQLEFLGPDLSPSVAAAIAEGNVDPMTMEAFNRFSVSKQQLKAPVRSFKEQGTRSSFMVCSLPENEERMELKRTADEAMIDPEAVLKEVKYSIQDSDLHKLVLQPHKDQHPHMITRTINPSPIPDNNPFKIRKTDEINMEFAEYGLQELEVPFGTKSQAMDVSSSSPNSNEHDCSVDQNQIIIDLSKINDSGINQDSEKREISESKEEDIVEIQDHVNITTKRVRGTKPRTESFKVKTSCRSSENKKTKINKKSSILDFFHRL</sequence>
<dbReference type="FunFam" id="1.10.150.20:FF:000011">
    <property type="entry name" value="exonuclease 1"/>
    <property type="match status" value="1"/>
</dbReference>
<dbReference type="PRINTS" id="PR00853">
    <property type="entry name" value="XPGRADSUPER"/>
</dbReference>
<evidence type="ECO:0000256" key="14">
    <source>
        <dbReference type="RuleBase" id="RU910737"/>
    </source>
</evidence>
<dbReference type="SMART" id="SM00485">
    <property type="entry name" value="XPGN"/>
    <property type="match status" value="1"/>
</dbReference>
<dbReference type="CDD" id="cd09857">
    <property type="entry name" value="PIN_EXO1"/>
    <property type="match status" value="1"/>
</dbReference>
<evidence type="ECO:0000256" key="9">
    <source>
        <dbReference type="ARBA" id="ARBA00022842"/>
    </source>
</evidence>
<evidence type="ECO:0000256" key="2">
    <source>
        <dbReference type="ARBA" id="ARBA00010563"/>
    </source>
</evidence>
<dbReference type="FunFam" id="3.40.50.1010:FF:000002">
    <property type="entry name" value="Exonuclease 1, putative"/>
    <property type="match status" value="1"/>
</dbReference>
<keyword evidence="10 14" id="KW-0267">Excision nuclease</keyword>
<comment type="function">
    <text evidence="14">5'-&gt;3' double-stranded DNA exonuclease which may also possess a cryptic 3'-&gt;5' double-stranded DNA exonuclease activity. Functions in DNA mismatch repair.</text>
</comment>
<keyword evidence="5 14" id="KW-0479">Metal-binding</keyword>
<gene>
    <name evidence="17" type="ordered locus">AALP_Aa1g198900</name>
</gene>